<dbReference type="AlphaFoldDB" id="A0A3A3GFV3"/>
<dbReference type="Pfam" id="PF14275">
    <property type="entry name" value="DUF4362"/>
    <property type="match status" value="1"/>
</dbReference>
<dbReference type="EMBL" id="QYZD01000021">
    <property type="protein sequence ID" value="RJG21722.1"/>
    <property type="molecule type" value="Genomic_DNA"/>
</dbReference>
<sequence length="164" mass="18506">MGKLWGALMTGIVILNGCSYSPSNHDLPGQTGTASNHDAIGETKQASSEPEAQDDEIFWSHKEIRNLQRLDKFMENVNHKIKDEIKVLASTKEGGVIRTNLAFDGNAIQVTVNGTQETYDRISVEERFSAHYNGTFIEYWVSRKDDESNKKLILQIHPDLQRSQ</sequence>
<feature type="region of interest" description="Disordered" evidence="1">
    <location>
        <begin position="26"/>
        <end position="52"/>
    </location>
</feature>
<evidence type="ECO:0000313" key="2">
    <source>
        <dbReference type="EMBL" id="RJG21722.1"/>
    </source>
</evidence>
<dbReference type="OrthoDB" id="1912370at2"/>
<evidence type="ECO:0000313" key="3">
    <source>
        <dbReference type="Proteomes" id="UP000266177"/>
    </source>
</evidence>
<reference evidence="2 3" key="1">
    <citation type="submission" date="2018-09" db="EMBL/GenBank/DDBJ databases">
        <title>Paenibacillus SK2017-BO5.</title>
        <authorList>
            <person name="Piskunova J.V."/>
            <person name="Dubiley S.A."/>
            <person name="Severinov K.V."/>
        </authorList>
    </citation>
    <scope>NUCLEOTIDE SEQUENCE [LARGE SCALE GENOMIC DNA]</scope>
    <source>
        <strain evidence="2 3">BO5</strain>
    </source>
</reference>
<evidence type="ECO:0000256" key="1">
    <source>
        <dbReference type="SAM" id="MobiDB-lite"/>
    </source>
</evidence>
<protein>
    <submittedName>
        <fullName evidence="2">DUF4362 domain-containing protein</fullName>
    </submittedName>
</protein>
<gene>
    <name evidence="2" type="ORF">DQX05_20145</name>
</gene>
<organism evidence="2 3">
    <name type="scientific">Paenibacillus thiaminolyticus</name>
    <name type="common">Bacillus thiaminolyticus</name>
    <dbReference type="NCBI Taxonomy" id="49283"/>
    <lineage>
        <taxon>Bacteria</taxon>
        <taxon>Bacillati</taxon>
        <taxon>Bacillota</taxon>
        <taxon>Bacilli</taxon>
        <taxon>Bacillales</taxon>
        <taxon>Paenibacillaceae</taxon>
        <taxon>Paenibacillus</taxon>
    </lineage>
</organism>
<dbReference type="InterPro" id="IPR025372">
    <property type="entry name" value="DUF4362"/>
</dbReference>
<dbReference type="Proteomes" id="UP000266177">
    <property type="component" value="Unassembled WGS sequence"/>
</dbReference>
<comment type="caution">
    <text evidence="2">The sequence shown here is derived from an EMBL/GenBank/DDBJ whole genome shotgun (WGS) entry which is preliminary data.</text>
</comment>
<accession>A0A3A3GFV3</accession>
<dbReference type="RefSeq" id="WP_119795292.1">
    <property type="nucleotide sequence ID" value="NZ_QYZD01000021.1"/>
</dbReference>
<name>A0A3A3GFV3_PANTH</name>
<proteinExistence type="predicted"/>
<feature type="compositionally biased region" description="Polar residues" evidence="1">
    <location>
        <begin position="26"/>
        <end position="36"/>
    </location>
</feature>